<keyword evidence="5" id="KW-1185">Reference proteome</keyword>
<dbReference type="NCBIfam" id="TIGR01901">
    <property type="entry name" value="adhes_NPXG"/>
    <property type="match status" value="1"/>
</dbReference>
<dbReference type="Proteomes" id="UP000238937">
    <property type="component" value="Unassembled WGS sequence"/>
</dbReference>
<protein>
    <recommendedName>
        <fullName evidence="3">Filamentous haemagglutinin FhaB/tRNA nuclease CdiA-like TPS domain-containing protein</fullName>
    </recommendedName>
</protein>
<accession>A0A2T1GFS8</accession>
<dbReference type="Pfam" id="PF05860">
    <property type="entry name" value="TPS"/>
    <property type="match status" value="1"/>
</dbReference>
<organism evidence="4 5">
    <name type="scientific">Chamaesiphon polymorphus CCALA 037</name>
    <dbReference type="NCBI Taxonomy" id="2107692"/>
    <lineage>
        <taxon>Bacteria</taxon>
        <taxon>Bacillati</taxon>
        <taxon>Cyanobacteriota</taxon>
        <taxon>Cyanophyceae</taxon>
        <taxon>Gomontiellales</taxon>
        <taxon>Chamaesiphonaceae</taxon>
        <taxon>Chamaesiphon</taxon>
    </lineage>
</organism>
<dbReference type="RefSeq" id="WP_106304632.1">
    <property type="nucleotide sequence ID" value="NZ_PVWO01000127.1"/>
</dbReference>
<dbReference type="SUPFAM" id="SSF51126">
    <property type="entry name" value="Pectin lyase-like"/>
    <property type="match status" value="3"/>
</dbReference>
<keyword evidence="2" id="KW-0732">Signal</keyword>
<proteinExistence type="predicted"/>
<dbReference type="InterPro" id="IPR008638">
    <property type="entry name" value="FhaB/CdiA-like_TPS"/>
</dbReference>
<dbReference type="InterPro" id="IPR011050">
    <property type="entry name" value="Pectin_lyase_fold/virulence"/>
</dbReference>
<dbReference type="SMART" id="SM00912">
    <property type="entry name" value="Haemagg_act"/>
    <property type="match status" value="1"/>
</dbReference>
<feature type="domain" description="Filamentous haemagglutinin FhaB/tRNA nuclease CdiA-like TPS" evidence="3">
    <location>
        <begin position="24"/>
        <end position="133"/>
    </location>
</feature>
<dbReference type="EMBL" id="PVWO01000127">
    <property type="protein sequence ID" value="PSB56419.1"/>
    <property type="molecule type" value="Genomic_DNA"/>
</dbReference>
<dbReference type="OrthoDB" id="527246at2"/>
<comment type="caution">
    <text evidence="4">The sequence shown here is derived from an EMBL/GenBank/DDBJ whole genome shotgun (WGS) entry which is preliminary data.</text>
</comment>
<feature type="chain" id="PRO_5015604529" description="Filamentous haemagglutinin FhaB/tRNA nuclease CdiA-like TPS domain-containing protein" evidence="2">
    <location>
        <begin position="22"/>
        <end position="1006"/>
    </location>
</feature>
<evidence type="ECO:0000313" key="5">
    <source>
        <dbReference type="Proteomes" id="UP000238937"/>
    </source>
</evidence>
<feature type="signal peptide" evidence="2">
    <location>
        <begin position="1"/>
        <end position="21"/>
    </location>
</feature>
<dbReference type="AlphaFoldDB" id="A0A2T1GFS8"/>
<evidence type="ECO:0000256" key="2">
    <source>
        <dbReference type="SAM" id="SignalP"/>
    </source>
</evidence>
<evidence type="ECO:0000256" key="1">
    <source>
        <dbReference type="SAM" id="MobiDB-lite"/>
    </source>
</evidence>
<dbReference type="Gene3D" id="2.160.20.10">
    <property type="entry name" value="Single-stranded right-handed beta-helix, Pectin lyase-like"/>
    <property type="match status" value="3"/>
</dbReference>
<name>A0A2T1GFS8_9CYAN</name>
<feature type="region of interest" description="Disordered" evidence="1">
    <location>
        <begin position="987"/>
        <end position="1006"/>
    </location>
</feature>
<evidence type="ECO:0000259" key="3">
    <source>
        <dbReference type="SMART" id="SM00912"/>
    </source>
</evidence>
<gene>
    <name evidence="4" type="ORF">C7B77_11975</name>
</gene>
<sequence length="1006" mass="103362">MKCITAAVSISLTLGTSIAQAQINPDRTLGADRSNINNNLIQGGAQRGTNLFHSFTDFSISNGQRVDFVNPIGVNNIITRVTDTPSNINGTLGVLGNANLFFLNPNGIFFGQNSRLEMAGTFIGSTANGLKFADGNVYSTVNPQVPLLTMTTPVGLQFGRSGDINFTGSTNLLANYDGASVLFAGGNITLTGSRLVLPNGKVEVAAVNDVGTVSIDASKLTDTRATSLAIPDGLRRGDITIQNSSRISTAGTNSGNIDLQAGKITVAGTDTSPSVISTRSSGTAANTQGGSIKLDAMGDVLISGNFSGISSSTLGSINGGDIQINARNLQLLDGAYIETSPYATSIGSGGNISISTTDSVRLSAPRNGEETALITGSYGLGKSGNISIRTGKLIHKDGAQMMTDYLGDNTPVGTGKLGDIEIIASESVEVSGVSSRIFLLGFPKATGITSFSGGQQDSGNISFQTPKFSLQNGAAIAAGTAGSGVGGSIEIAGLNGRPADSVELLGNSNLGRFLGTENNPAFAGVGNGSRIRSITSDTGNAGVVKINADRVTLQGGTRIDVSTLVGGASQNGNSGQGGSIDIQAKTVELIAGGQLISTTRGTGQAGKISVQADKIANLNGIDSTFEAKRAFLSLILVVSNQPATRQALNDYLQNPNPTSQQSVLAAWQQVNPNLLDRQILERYFTLLQTNATARSTFQSYLSNTAGQTSLSDYNIFLNVDNNSGIISRSISNSTGNGGDITVNTPHLNIQNGGLITVNSDGAGRGGNITANADTIKLDRGAITAKTVANNGGDIDLNVNKLLILRNQSEISASAATNGNGGNIKIFAPNGLILAVPIENSDITASAAGGQGGRIQIRADNVLGFSTQRIDSSSNIAATSTFGAQGIVTITTLGNDPNQGLQLDPIAPNPPTLSQTCARNSDKQASTFIDSGKGGITPSVSDPLRSANLWSDSRVPNLPVSSLPTPPSIEAAQGWKMGSNRTVILTSQPTNNSESMLKATAPNCNLK</sequence>
<evidence type="ECO:0000313" key="4">
    <source>
        <dbReference type="EMBL" id="PSB56419.1"/>
    </source>
</evidence>
<dbReference type="InterPro" id="IPR012334">
    <property type="entry name" value="Pectin_lyas_fold"/>
</dbReference>
<reference evidence="4 5" key="1">
    <citation type="submission" date="2018-03" db="EMBL/GenBank/DDBJ databases">
        <title>The ancient ancestry and fast evolution of plastids.</title>
        <authorList>
            <person name="Moore K.R."/>
            <person name="Magnabosco C."/>
            <person name="Momper L."/>
            <person name="Gold D.A."/>
            <person name="Bosak T."/>
            <person name="Fournier G.P."/>
        </authorList>
    </citation>
    <scope>NUCLEOTIDE SEQUENCE [LARGE SCALE GENOMIC DNA]</scope>
    <source>
        <strain evidence="4 5">CCALA 037</strain>
    </source>
</reference>